<protein>
    <submittedName>
        <fullName evidence="1">Carbonic anhydrase 2-like protein</fullName>
    </submittedName>
</protein>
<evidence type="ECO:0000313" key="1">
    <source>
        <dbReference type="EMBL" id="AYD38864.1"/>
    </source>
</evidence>
<sequence length="35" mass="3905">MENIDSNNSISTGDQIVIKVQNTHLMVTPMLLSFI</sequence>
<dbReference type="EMBL" id="MG827124">
    <property type="protein sequence ID" value="AYD38864.1"/>
    <property type="molecule type" value="mRNA"/>
</dbReference>
<name>A0A3S7SXX8_MYTGA</name>
<proteinExistence type="evidence at transcript level"/>
<dbReference type="AlphaFoldDB" id="A0A3S7SXX8"/>
<organism evidence="1">
    <name type="scientific">Mytilus galloprovincialis</name>
    <name type="common">Mediterranean mussel</name>
    <dbReference type="NCBI Taxonomy" id="29158"/>
    <lineage>
        <taxon>Eukaryota</taxon>
        <taxon>Metazoa</taxon>
        <taxon>Spiralia</taxon>
        <taxon>Lophotrochozoa</taxon>
        <taxon>Mollusca</taxon>
        <taxon>Bivalvia</taxon>
        <taxon>Autobranchia</taxon>
        <taxon>Pteriomorphia</taxon>
        <taxon>Mytilida</taxon>
        <taxon>Mytiloidea</taxon>
        <taxon>Mytilidae</taxon>
        <taxon>Mytilinae</taxon>
        <taxon>Mytilus</taxon>
    </lineage>
</organism>
<reference evidence="1" key="1">
    <citation type="submission" date="2018-01" db="EMBL/GenBank/DDBJ databases">
        <title>Comparative mantle transcriptome analysis within the Mytilus spp. reveals putative genes involved in the biomineralization and pigmentation.</title>
        <authorList>
            <person name="Malachowicz M."/>
        </authorList>
    </citation>
    <scope>NUCLEOTIDE SEQUENCE</scope>
    <source>
        <strain evidence="1">GalT_2236</strain>
    </source>
</reference>
<accession>A0A3S7SXX8</accession>